<organism evidence="1 2">
    <name type="scientific">Lacipirellula limnantheis</name>
    <dbReference type="NCBI Taxonomy" id="2528024"/>
    <lineage>
        <taxon>Bacteria</taxon>
        <taxon>Pseudomonadati</taxon>
        <taxon>Planctomycetota</taxon>
        <taxon>Planctomycetia</taxon>
        <taxon>Pirellulales</taxon>
        <taxon>Lacipirellulaceae</taxon>
        <taxon>Lacipirellula</taxon>
    </lineage>
</organism>
<dbReference type="EMBL" id="CP036339">
    <property type="protein sequence ID" value="QDT71021.1"/>
    <property type="molecule type" value="Genomic_DNA"/>
</dbReference>
<dbReference type="AlphaFoldDB" id="A0A517TRM1"/>
<dbReference type="Proteomes" id="UP000317909">
    <property type="component" value="Chromosome"/>
</dbReference>
<gene>
    <name evidence="1" type="ORF">I41_01760</name>
</gene>
<dbReference type="KEGG" id="llh:I41_01760"/>
<evidence type="ECO:0000313" key="1">
    <source>
        <dbReference type="EMBL" id="QDT71021.1"/>
    </source>
</evidence>
<accession>A0A517TRM1</accession>
<proteinExistence type="predicted"/>
<dbReference type="RefSeq" id="WP_168206592.1">
    <property type="nucleotide sequence ID" value="NZ_CP036339.1"/>
</dbReference>
<keyword evidence="2" id="KW-1185">Reference proteome</keyword>
<sequence>MLVFWMNPSASVTFNAKMIADKHGGNAVFVLLAAPAGVGTLPSALCCPAQAHKYQ</sequence>
<evidence type="ECO:0000313" key="2">
    <source>
        <dbReference type="Proteomes" id="UP000317909"/>
    </source>
</evidence>
<protein>
    <submittedName>
        <fullName evidence="1">Uncharacterized protein</fullName>
    </submittedName>
</protein>
<name>A0A517TRM1_9BACT</name>
<reference evidence="1 2" key="1">
    <citation type="submission" date="2019-02" db="EMBL/GenBank/DDBJ databases">
        <title>Deep-cultivation of Planctomycetes and their phenomic and genomic characterization uncovers novel biology.</title>
        <authorList>
            <person name="Wiegand S."/>
            <person name="Jogler M."/>
            <person name="Boedeker C."/>
            <person name="Pinto D."/>
            <person name="Vollmers J."/>
            <person name="Rivas-Marin E."/>
            <person name="Kohn T."/>
            <person name="Peeters S.H."/>
            <person name="Heuer A."/>
            <person name="Rast P."/>
            <person name="Oberbeckmann S."/>
            <person name="Bunk B."/>
            <person name="Jeske O."/>
            <person name="Meyerdierks A."/>
            <person name="Storesund J.E."/>
            <person name="Kallscheuer N."/>
            <person name="Luecker S."/>
            <person name="Lage O.M."/>
            <person name="Pohl T."/>
            <person name="Merkel B.J."/>
            <person name="Hornburger P."/>
            <person name="Mueller R.-W."/>
            <person name="Bruemmer F."/>
            <person name="Labrenz M."/>
            <person name="Spormann A.M."/>
            <person name="Op den Camp H."/>
            <person name="Overmann J."/>
            <person name="Amann R."/>
            <person name="Jetten M.S.M."/>
            <person name="Mascher T."/>
            <person name="Medema M.H."/>
            <person name="Devos D.P."/>
            <person name="Kaster A.-K."/>
            <person name="Ovreas L."/>
            <person name="Rohde M."/>
            <person name="Galperin M.Y."/>
            <person name="Jogler C."/>
        </authorList>
    </citation>
    <scope>NUCLEOTIDE SEQUENCE [LARGE SCALE GENOMIC DNA]</scope>
    <source>
        <strain evidence="1 2">I41</strain>
    </source>
</reference>